<dbReference type="AlphaFoldDB" id="A0A085N1A4"/>
<organism evidence="3">
    <name type="scientific">Trichuris suis</name>
    <name type="common">pig whipworm</name>
    <dbReference type="NCBI Taxonomy" id="68888"/>
    <lineage>
        <taxon>Eukaryota</taxon>
        <taxon>Metazoa</taxon>
        <taxon>Ecdysozoa</taxon>
        <taxon>Nematoda</taxon>
        <taxon>Enoplea</taxon>
        <taxon>Dorylaimia</taxon>
        <taxon>Trichinellida</taxon>
        <taxon>Trichuridae</taxon>
        <taxon>Trichuris</taxon>
    </lineage>
</organism>
<reference evidence="3 4" key="1">
    <citation type="journal article" date="2014" name="Nat. Genet.">
        <title>Genome and transcriptome of the porcine whipworm Trichuris suis.</title>
        <authorList>
            <person name="Jex A.R."/>
            <person name="Nejsum P."/>
            <person name="Schwarz E.M."/>
            <person name="Hu L."/>
            <person name="Young N.D."/>
            <person name="Hall R.S."/>
            <person name="Korhonen P.K."/>
            <person name="Liao S."/>
            <person name="Thamsborg S."/>
            <person name="Xia J."/>
            <person name="Xu P."/>
            <person name="Wang S."/>
            <person name="Scheerlinck J.P."/>
            <person name="Hofmann A."/>
            <person name="Sternberg P.W."/>
            <person name="Wang J."/>
            <person name="Gasser R.B."/>
        </authorList>
    </citation>
    <scope>NUCLEOTIDE SEQUENCE [LARGE SCALE GENOMIC DNA]</scope>
    <source>
        <strain evidence="3">DCEP-RM93F</strain>
        <strain evidence="2">DCEP-RM93M</strain>
    </source>
</reference>
<evidence type="ECO:0000313" key="4">
    <source>
        <dbReference type="Proteomes" id="UP000030764"/>
    </source>
</evidence>
<dbReference type="Proteomes" id="UP000030758">
    <property type="component" value="Unassembled WGS sequence"/>
</dbReference>
<sequence>MTYRCKTLKLFILDRISNESEKSISGSNNPHVLDAGISSSRSTKEKSSNGWSEECKRKLKCVKKKDHVIVSACVSRQAQHHRYMFQKRRNGFLQIGICNRCAYCSGKTFRSGNKRRWKFEAP</sequence>
<dbReference type="EMBL" id="KL367577">
    <property type="protein sequence ID" value="KFD63250.1"/>
    <property type="molecule type" value="Genomic_DNA"/>
</dbReference>
<name>A0A085N1A4_9BILA</name>
<evidence type="ECO:0000256" key="1">
    <source>
        <dbReference type="SAM" id="MobiDB-lite"/>
    </source>
</evidence>
<gene>
    <name evidence="2" type="ORF">M513_14032</name>
    <name evidence="3" type="ORF">M514_14032</name>
</gene>
<keyword evidence="4" id="KW-1185">Reference proteome</keyword>
<dbReference type="Proteomes" id="UP000030764">
    <property type="component" value="Unassembled WGS sequence"/>
</dbReference>
<proteinExistence type="predicted"/>
<evidence type="ECO:0000313" key="3">
    <source>
        <dbReference type="EMBL" id="KFD63250.1"/>
    </source>
</evidence>
<protein>
    <submittedName>
        <fullName evidence="3">Uncharacterized protein</fullName>
    </submittedName>
</protein>
<feature type="region of interest" description="Disordered" evidence="1">
    <location>
        <begin position="20"/>
        <end position="53"/>
    </location>
</feature>
<accession>A0A085N1A4</accession>
<evidence type="ECO:0000313" key="2">
    <source>
        <dbReference type="EMBL" id="KFD45091.1"/>
    </source>
</evidence>
<dbReference type="EMBL" id="KL363794">
    <property type="protein sequence ID" value="KFD45091.1"/>
    <property type="molecule type" value="Genomic_DNA"/>
</dbReference>